<protein>
    <submittedName>
        <fullName evidence="1">Uncharacterized protein</fullName>
    </submittedName>
</protein>
<organism evidence="1 2">
    <name type="scientific">Aquimarina addita</name>
    <dbReference type="NCBI Taxonomy" id="870485"/>
    <lineage>
        <taxon>Bacteria</taxon>
        <taxon>Pseudomonadati</taxon>
        <taxon>Bacteroidota</taxon>
        <taxon>Flavobacteriia</taxon>
        <taxon>Flavobacteriales</taxon>
        <taxon>Flavobacteriaceae</taxon>
        <taxon>Aquimarina</taxon>
    </lineage>
</organism>
<keyword evidence="2" id="KW-1185">Reference proteome</keyword>
<evidence type="ECO:0000313" key="1">
    <source>
        <dbReference type="EMBL" id="GAA4107025.1"/>
    </source>
</evidence>
<gene>
    <name evidence="1" type="ORF">GCM10022393_01900</name>
</gene>
<dbReference type="EMBL" id="BAABCW010000001">
    <property type="protein sequence ID" value="GAA4107025.1"/>
    <property type="molecule type" value="Genomic_DNA"/>
</dbReference>
<dbReference type="Proteomes" id="UP001500459">
    <property type="component" value="Unassembled WGS sequence"/>
</dbReference>
<name>A0ABP7X8G2_9FLAO</name>
<evidence type="ECO:0000313" key="2">
    <source>
        <dbReference type="Proteomes" id="UP001500459"/>
    </source>
</evidence>
<comment type="caution">
    <text evidence="1">The sequence shown here is derived from an EMBL/GenBank/DDBJ whole genome shotgun (WGS) entry which is preliminary data.</text>
</comment>
<sequence length="113" mass="13318">MVLEDNSSEKSNSENCITIDILDQKFVSDITDINFATFYTDYLLHIYCIKLTQNLDHSSSSIKQKEKILQKFGSDFFERSKNEAKKIYTMDVTENYGELDPKLLEIYKERRKN</sequence>
<reference evidence="2" key="1">
    <citation type="journal article" date="2019" name="Int. J. Syst. Evol. Microbiol.">
        <title>The Global Catalogue of Microorganisms (GCM) 10K type strain sequencing project: providing services to taxonomists for standard genome sequencing and annotation.</title>
        <authorList>
            <consortium name="The Broad Institute Genomics Platform"/>
            <consortium name="The Broad Institute Genome Sequencing Center for Infectious Disease"/>
            <person name="Wu L."/>
            <person name="Ma J."/>
        </authorList>
    </citation>
    <scope>NUCLEOTIDE SEQUENCE [LARGE SCALE GENOMIC DNA]</scope>
    <source>
        <strain evidence="2">JCM 17106</strain>
    </source>
</reference>
<proteinExistence type="predicted"/>
<accession>A0ABP7X8G2</accession>